<gene>
    <name evidence="4" type="ORF">ABUW04_26200</name>
</gene>
<proteinExistence type="predicted"/>
<evidence type="ECO:0000313" key="4">
    <source>
        <dbReference type="EMBL" id="MFC1441750.1"/>
    </source>
</evidence>
<name>A0ABV6XU22_9ACTN</name>
<dbReference type="InterPro" id="IPR001647">
    <property type="entry name" value="HTH_TetR"/>
</dbReference>
<evidence type="ECO:0000313" key="5">
    <source>
        <dbReference type="Proteomes" id="UP001592581"/>
    </source>
</evidence>
<reference evidence="4 5" key="1">
    <citation type="submission" date="2024-06" db="EMBL/GenBank/DDBJ databases">
        <authorList>
            <person name="Lee S.D."/>
        </authorList>
    </citation>
    <scope>NUCLEOTIDE SEQUENCE [LARGE SCALE GENOMIC DNA]</scope>
    <source>
        <strain evidence="4 5">N1-10</strain>
    </source>
</reference>
<evidence type="ECO:0000256" key="1">
    <source>
        <dbReference type="ARBA" id="ARBA00023125"/>
    </source>
</evidence>
<dbReference type="InterPro" id="IPR050109">
    <property type="entry name" value="HTH-type_TetR-like_transc_reg"/>
</dbReference>
<dbReference type="Proteomes" id="UP001592581">
    <property type="component" value="Unassembled WGS sequence"/>
</dbReference>
<evidence type="ECO:0000259" key="3">
    <source>
        <dbReference type="PROSITE" id="PS50977"/>
    </source>
</evidence>
<feature type="domain" description="HTH tetR-type" evidence="3">
    <location>
        <begin position="30"/>
        <end position="91"/>
    </location>
</feature>
<feature type="DNA-binding region" description="H-T-H motif" evidence="2">
    <location>
        <begin position="54"/>
        <end position="73"/>
    </location>
</feature>
<sequence length="223" mass="24040">MIESAIPEQANDIAARIARRSLAKQEADHASDVRRLLDAAYEVITRCGTDSRPRVADIVAAAGLSNDAFYRYFRSKDALVAALLLHGTEQLVSYTVHQMGKETTPAGRVRRWVEAVFCQTREDMAAATRALLWNGSNLGDGPASARYAHVAPLAALLHGPYAELGSADPEMDASLTTHAVLGKISDYVFRHVVPTRAELDRIVGFTLRAGGGAVLEVGAGERE</sequence>
<keyword evidence="5" id="KW-1185">Reference proteome</keyword>
<dbReference type="Pfam" id="PF00440">
    <property type="entry name" value="TetR_N"/>
    <property type="match status" value="1"/>
</dbReference>
<dbReference type="InterPro" id="IPR009057">
    <property type="entry name" value="Homeodomain-like_sf"/>
</dbReference>
<evidence type="ECO:0000256" key="2">
    <source>
        <dbReference type="PROSITE-ProRule" id="PRU00335"/>
    </source>
</evidence>
<protein>
    <submittedName>
        <fullName evidence="4">Helix-turn-helix domain-containing protein</fullName>
    </submittedName>
</protein>
<dbReference type="RefSeq" id="WP_380566971.1">
    <property type="nucleotide sequence ID" value="NZ_JBEUKS010000010.1"/>
</dbReference>
<accession>A0ABV6XU22</accession>
<dbReference type="PROSITE" id="PS50977">
    <property type="entry name" value="HTH_TETR_2"/>
    <property type="match status" value="1"/>
</dbReference>
<dbReference type="SUPFAM" id="SSF46689">
    <property type="entry name" value="Homeodomain-like"/>
    <property type="match status" value="1"/>
</dbReference>
<dbReference type="EMBL" id="JBEUKS010000010">
    <property type="protein sequence ID" value="MFC1441750.1"/>
    <property type="molecule type" value="Genomic_DNA"/>
</dbReference>
<organism evidence="4 5">
    <name type="scientific">Streptacidiphilus jeojiensis</name>
    <dbReference type="NCBI Taxonomy" id="3229225"/>
    <lineage>
        <taxon>Bacteria</taxon>
        <taxon>Bacillati</taxon>
        <taxon>Actinomycetota</taxon>
        <taxon>Actinomycetes</taxon>
        <taxon>Kitasatosporales</taxon>
        <taxon>Streptomycetaceae</taxon>
        <taxon>Streptacidiphilus</taxon>
    </lineage>
</organism>
<dbReference type="PANTHER" id="PTHR30055">
    <property type="entry name" value="HTH-TYPE TRANSCRIPTIONAL REGULATOR RUTR"/>
    <property type="match status" value="1"/>
</dbReference>
<dbReference type="PANTHER" id="PTHR30055:SF226">
    <property type="entry name" value="HTH-TYPE TRANSCRIPTIONAL REGULATOR PKSA"/>
    <property type="match status" value="1"/>
</dbReference>
<dbReference type="Gene3D" id="1.10.357.10">
    <property type="entry name" value="Tetracycline Repressor, domain 2"/>
    <property type="match status" value="1"/>
</dbReference>
<keyword evidence="1 2" id="KW-0238">DNA-binding</keyword>
<comment type="caution">
    <text evidence="4">The sequence shown here is derived from an EMBL/GenBank/DDBJ whole genome shotgun (WGS) entry which is preliminary data.</text>
</comment>